<gene>
    <name evidence="6" type="ORF">ARD30_08970</name>
    <name evidence="7" type="ORF">SAMN05660750_04541</name>
</gene>
<evidence type="ECO:0000256" key="2">
    <source>
        <dbReference type="ARBA" id="ARBA00022448"/>
    </source>
</evidence>
<evidence type="ECO:0000313" key="8">
    <source>
        <dbReference type="Proteomes" id="UP000051562"/>
    </source>
</evidence>
<dbReference type="InterPro" id="IPR003593">
    <property type="entry name" value="AAA+_ATPase"/>
</dbReference>
<dbReference type="RefSeq" id="WP_055726824.1">
    <property type="nucleotide sequence ID" value="NZ_FUYX01000017.1"/>
</dbReference>
<dbReference type="EMBL" id="FUYX01000017">
    <property type="protein sequence ID" value="SKC13151.1"/>
    <property type="molecule type" value="Genomic_DNA"/>
</dbReference>
<reference evidence="6 8" key="1">
    <citation type="submission" date="2015-10" db="EMBL/GenBank/DDBJ databases">
        <title>Draft genome of Bosea thiooxidans.</title>
        <authorList>
            <person name="Wang X."/>
        </authorList>
    </citation>
    <scope>NUCLEOTIDE SEQUENCE [LARGE SCALE GENOMIC DNA]</scope>
    <source>
        <strain evidence="6 8">CGMCC 9174</strain>
    </source>
</reference>
<comment type="similarity">
    <text evidence="1">Belongs to the ABC transporter superfamily.</text>
</comment>
<evidence type="ECO:0000313" key="6">
    <source>
        <dbReference type="EMBL" id="KQK31861.1"/>
    </source>
</evidence>
<dbReference type="FunFam" id="3.40.50.300:FF:000425">
    <property type="entry name" value="Probable ABC transporter, ATP-binding subunit"/>
    <property type="match status" value="1"/>
</dbReference>
<dbReference type="AlphaFoldDB" id="A0A0Q3IAJ9"/>
<dbReference type="PANTHER" id="PTHR43117:SF4">
    <property type="entry name" value="OSMOPROTECTANT IMPORT ATP-BINDING PROTEIN OSMV"/>
    <property type="match status" value="1"/>
</dbReference>
<name>A0A0Q3IAJ9_9HYPH</name>
<dbReference type="OrthoDB" id="9802264at2"/>
<dbReference type="STRING" id="53254.SAMN05660750_04541"/>
<evidence type="ECO:0000256" key="3">
    <source>
        <dbReference type="ARBA" id="ARBA00022741"/>
    </source>
</evidence>
<dbReference type="EMBL" id="LMAR01000011">
    <property type="protein sequence ID" value="KQK31861.1"/>
    <property type="molecule type" value="Genomic_DNA"/>
</dbReference>
<evidence type="ECO:0000256" key="1">
    <source>
        <dbReference type="ARBA" id="ARBA00005417"/>
    </source>
</evidence>
<dbReference type="PROSITE" id="PS50893">
    <property type="entry name" value="ABC_TRANSPORTER_2"/>
    <property type="match status" value="1"/>
</dbReference>
<dbReference type="Gene3D" id="3.40.50.300">
    <property type="entry name" value="P-loop containing nucleotide triphosphate hydrolases"/>
    <property type="match status" value="1"/>
</dbReference>
<dbReference type="PROSITE" id="PS00211">
    <property type="entry name" value="ABC_TRANSPORTER_1"/>
    <property type="match status" value="1"/>
</dbReference>
<dbReference type="GO" id="GO:0016887">
    <property type="term" value="F:ATP hydrolysis activity"/>
    <property type="evidence" value="ECO:0007669"/>
    <property type="project" value="InterPro"/>
</dbReference>
<keyword evidence="2" id="KW-0813">Transport</keyword>
<evidence type="ECO:0000313" key="9">
    <source>
        <dbReference type="Proteomes" id="UP000190130"/>
    </source>
</evidence>
<dbReference type="SMART" id="SM00382">
    <property type="entry name" value="AAA"/>
    <property type="match status" value="1"/>
</dbReference>
<dbReference type="InterPro" id="IPR003439">
    <property type="entry name" value="ABC_transporter-like_ATP-bd"/>
</dbReference>
<evidence type="ECO:0000313" key="7">
    <source>
        <dbReference type="EMBL" id="SKC13151.1"/>
    </source>
</evidence>
<reference evidence="7 9" key="2">
    <citation type="submission" date="2017-02" db="EMBL/GenBank/DDBJ databases">
        <authorList>
            <person name="Peterson S.W."/>
        </authorList>
    </citation>
    <scope>NUCLEOTIDE SEQUENCE [LARGE SCALE GENOMIC DNA]</scope>
    <source>
        <strain evidence="7 9">DSM 9653</strain>
    </source>
</reference>
<proteinExistence type="inferred from homology"/>
<sequence length="312" mass="32912">MITLAGVSKLYGGRRVVDRLDLALTDGSFNVIVGPSGCGKSTTLRMMNALIPADEGRITVNGRDVRDGDPAILRRGIGYVIQAGGLFPHWSVFDNIATVPRLLGWPKARVAERVAALLAMVGLQADGLARRRPSELSGGQQQRVGVARALAADPPILLMDEPFGALDPVTRHGLQDELKAIHKATGKTIVLVTHDIEEALKLGERIIMLEEGRIAQDGTPAAIVHRPANARVRDFIGGEEAILKLLAGATVAQVMRPVASEAAGASIAPGATLSAALAHMVASGHRTLDVSEADGRRIGRIGFEDLDPGRPA</sequence>
<dbReference type="InterPro" id="IPR027417">
    <property type="entry name" value="P-loop_NTPase"/>
</dbReference>
<protein>
    <submittedName>
        <fullName evidence="7">Osmoprotectant transport system ATP-binding protein</fullName>
    </submittedName>
</protein>
<evidence type="ECO:0000256" key="4">
    <source>
        <dbReference type="ARBA" id="ARBA00022840"/>
    </source>
</evidence>
<evidence type="ECO:0000259" key="5">
    <source>
        <dbReference type="PROSITE" id="PS50893"/>
    </source>
</evidence>
<organism evidence="6 8">
    <name type="scientific">Bosea thiooxidans</name>
    <dbReference type="NCBI Taxonomy" id="53254"/>
    <lineage>
        <taxon>Bacteria</taxon>
        <taxon>Pseudomonadati</taxon>
        <taxon>Pseudomonadota</taxon>
        <taxon>Alphaproteobacteria</taxon>
        <taxon>Hyphomicrobiales</taxon>
        <taxon>Boseaceae</taxon>
        <taxon>Bosea</taxon>
    </lineage>
</organism>
<dbReference type="Proteomes" id="UP000051562">
    <property type="component" value="Unassembled WGS sequence"/>
</dbReference>
<dbReference type="SUPFAM" id="SSF52540">
    <property type="entry name" value="P-loop containing nucleoside triphosphate hydrolases"/>
    <property type="match status" value="1"/>
</dbReference>
<keyword evidence="4 7" id="KW-0067">ATP-binding</keyword>
<dbReference type="Proteomes" id="UP000190130">
    <property type="component" value="Unassembled WGS sequence"/>
</dbReference>
<keyword evidence="8" id="KW-1185">Reference proteome</keyword>
<dbReference type="PANTHER" id="PTHR43117">
    <property type="entry name" value="OSMOPROTECTANT IMPORT ATP-BINDING PROTEIN OSMV"/>
    <property type="match status" value="1"/>
</dbReference>
<dbReference type="GO" id="GO:0005524">
    <property type="term" value="F:ATP binding"/>
    <property type="evidence" value="ECO:0007669"/>
    <property type="project" value="UniProtKB-KW"/>
</dbReference>
<dbReference type="InterPro" id="IPR017871">
    <property type="entry name" value="ABC_transporter-like_CS"/>
</dbReference>
<feature type="domain" description="ABC transporter" evidence="5">
    <location>
        <begin position="2"/>
        <end position="236"/>
    </location>
</feature>
<dbReference type="GO" id="GO:0015697">
    <property type="term" value="P:quaternary ammonium group transport"/>
    <property type="evidence" value="ECO:0007669"/>
    <property type="project" value="UniProtKB-ARBA"/>
</dbReference>
<dbReference type="Pfam" id="PF00005">
    <property type="entry name" value="ABC_tran"/>
    <property type="match status" value="1"/>
</dbReference>
<accession>A0A0Q3IAJ9</accession>
<keyword evidence="3" id="KW-0547">Nucleotide-binding</keyword>